<comment type="caution">
    <text evidence="6">The sequence shown here is derived from an EMBL/GenBank/DDBJ whole genome shotgun (WGS) entry which is preliminary data.</text>
</comment>
<accession>A0ABN3FCD1</accession>
<name>A0ABN3FCD1_9ACTN</name>
<gene>
    <name evidence="6" type="ORF">GCM10010170_001800</name>
</gene>
<dbReference type="InterPro" id="IPR011711">
    <property type="entry name" value="GntR_C"/>
</dbReference>
<reference evidence="6 7" key="1">
    <citation type="journal article" date="2019" name="Int. J. Syst. Evol. Microbiol.">
        <title>The Global Catalogue of Microorganisms (GCM) 10K type strain sequencing project: providing services to taxonomists for standard genome sequencing and annotation.</title>
        <authorList>
            <consortium name="The Broad Institute Genomics Platform"/>
            <consortium name="The Broad Institute Genome Sequencing Center for Infectious Disease"/>
            <person name="Wu L."/>
            <person name="Ma J."/>
        </authorList>
    </citation>
    <scope>NUCLEOTIDE SEQUENCE [LARGE SCALE GENOMIC DNA]</scope>
    <source>
        <strain evidence="6 7">JCM 3272</strain>
    </source>
</reference>
<feature type="domain" description="HTH gntR-type" evidence="5">
    <location>
        <begin position="16"/>
        <end position="84"/>
    </location>
</feature>
<dbReference type="Pfam" id="PF00392">
    <property type="entry name" value="GntR"/>
    <property type="match status" value="1"/>
</dbReference>
<dbReference type="SUPFAM" id="SSF48008">
    <property type="entry name" value="GntR ligand-binding domain-like"/>
    <property type="match status" value="1"/>
</dbReference>
<organism evidence="6 7">
    <name type="scientific">Dactylosporangium salmoneum</name>
    <dbReference type="NCBI Taxonomy" id="53361"/>
    <lineage>
        <taxon>Bacteria</taxon>
        <taxon>Bacillati</taxon>
        <taxon>Actinomycetota</taxon>
        <taxon>Actinomycetes</taxon>
        <taxon>Micromonosporales</taxon>
        <taxon>Micromonosporaceae</taxon>
        <taxon>Dactylosporangium</taxon>
    </lineage>
</organism>
<sequence>MGGTLPGMEFVPASRSSVSDHVFGQVRDAILGGVYPPEASLPSERELAAVFEVNRHAVREALRRLQQLGLVRVAQGGATRVLDWRRHAGLDLAMALTDVRDVLPFDTVVRDVLEMRACLGADAARLCAQRASGDGRAAVVAAVEAYASSGPDLDAMGEANVALWREIIVGGGNVAYLLAFNSLVGGALAVGRVPAGRRTAELLDVAGHRRLGEHIVAGDASAARDQAWALLTAPIGAETPHPETPHPRSPKEIEA</sequence>
<evidence type="ECO:0000256" key="4">
    <source>
        <dbReference type="SAM" id="MobiDB-lite"/>
    </source>
</evidence>
<keyword evidence="2" id="KW-0238">DNA-binding</keyword>
<feature type="region of interest" description="Disordered" evidence="4">
    <location>
        <begin position="236"/>
        <end position="255"/>
    </location>
</feature>
<keyword evidence="3" id="KW-0804">Transcription</keyword>
<dbReference type="InterPro" id="IPR008920">
    <property type="entry name" value="TF_FadR/GntR_C"/>
</dbReference>
<protein>
    <submittedName>
        <fullName evidence="6">GntR family transcriptional regulator</fullName>
    </submittedName>
</protein>
<dbReference type="InterPro" id="IPR000524">
    <property type="entry name" value="Tscrpt_reg_HTH_GntR"/>
</dbReference>
<dbReference type="InterPro" id="IPR036390">
    <property type="entry name" value="WH_DNA-bd_sf"/>
</dbReference>
<dbReference type="InterPro" id="IPR036388">
    <property type="entry name" value="WH-like_DNA-bd_sf"/>
</dbReference>
<proteinExistence type="predicted"/>
<evidence type="ECO:0000313" key="7">
    <source>
        <dbReference type="Proteomes" id="UP001501444"/>
    </source>
</evidence>
<dbReference type="PANTHER" id="PTHR43537:SF5">
    <property type="entry name" value="UXU OPERON TRANSCRIPTIONAL REGULATOR"/>
    <property type="match status" value="1"/>
</dbReference>
<dbReference type="SMART" id="SM00895">
    <property type="entry name" value="FCD"/>
    <property type="match status" value="1"/>
</dbReference>
<evidence type="ECO:0000256" key="3">
    <source>
        <dbReference type="ARBA" id="ARBA00023163"/>
    </source>
</evidence>
<dbReference type="SUPFAM" id="SSF46785">
    <property type="entry name" value="Winged helix' DNA-binding domain"/>
    <property type="match status" value="1"/>
</dbReference>
<dbReference type="CDD" id="cd07377">
    <property type="entry name" value="WHTH_GntR"/>
    <property type="match status" value="1"/>
</dbReference>
<dbReference type="SMART" id="SM00345">
    <property type="entry name" value="HTH_GNTR"/>
    <property type="match status" value="1"/>
</dbReference>
<evidence type="ECO:0000256" key="2">
    <source>
        <dbReference type="ARBA" id="ARBA00023125"/>
    </source>
</evidence>
<evidence type="ECO:0000256" key="1">
    <source>
        <dbReference type="ARBA" id="ARBA00023015"/>
    </source>
</evidence>
<dbReference type="PANTHER" id="PTHR43537">
    <property type="entry name" value="TRANSCRIPTIONAL REGULATOR, GNTR FAMILY"/>
    <property type="match status" value="1"/>
</dbReference>
<evidence type="ECO:0000313" key="6">
    <source>
        <dbReference type="EMBL" id="GAA2326746.1"/>
    </source>
</evidence>
<dbReference type="Pfam" id="PF07729">
    <property type="entry name" value="FCD"/>
    <property type="match status" value="1"/>
</dbReference>
<dbReference type="PROSITE" id="PS50949">
    <property type="entry name" value="HTH_GNTR"/>
    <property type="match status" value="1"/>
</dbReference>
<keyword evidence="7" id="KW-1185">Reference proteome</keyword>
<feature type="compositionally biased region" description="Basic and acidic residues" evidence="4">
    <location>
        <begin position="240"/>
        <end position="255"/>
    </location>
</feature>
<dbReference type="Gene3D" id="1.10.10.10">
    <property type="entry name" value="Winged helix-like DNA-binding domain superfamily/Winged helix DNA-binding domain"/>
    <property type="match status" value="1"/>
</dbReference>
<dbReference type="Gene3D" id="1.20.120.530">
    <property type="entry name" value="GntR ligand-binding domain-like"/>
    <property type="match status" value="1"/>
</dbReference>
<dbReference type="PRINTS" id="PR00035">
    <property type="entry name" value="HTHGNTR"/>
</dbReference>
<dbReference type="EMBL" id="BAAARV010000004">
    <property type="protein sequence ID" value="GAA2326746.1"/>
    <property type="molecule type" value="Genomic_DNA"/>
</dbReference>
<evidence type="ECO:0000259" key="5">
    <source>
        <dbReference type="PROSITE" id="PS50949"/>
    </source>
</evidence>
<keyword evidence="1" id="KW-0805">Transcription regulation</keyword>
<dbReference type="Proteomes" id="UP001501444">
    <property type="component" value="Unassembled WGS sequence"/>
</dbReference>